<keyword evidence="1" id="KW-1133">Transmembrane helix</keyword>
<dbReference type="EMBL" id="JAVDYG010000001">
    <property type="protein sequence ID" value="MDR7362647.1"/>
    <property type="molecule type" value="Genomic_DNA"/>
</dbReference>
<dbReference type="Proteomes" id="UP001183648">
    <property type="component" value="Unassembled WGS sequence"/>
</dbReference>
<keyword evidence="1" id="KW-0472">Membrane</keyword>
<name>A0ABU2BVJ2_9ACTN</name>
<gene>
    <name evidence="2" type="ORF">J2S63_002200</name>
</gene>
<reference evidence="2 3" key="1">
    <citation type="submission" date="2023-07" db="EMBL/GenBank/DDBJ databases">
        <title>Sequencing the genomes of 1000 actinobacteria strains.</title>
        <authorList>
            <person name="Klenk H.-P."/>
        </authorList>
    </citation>
    <scope>NUCLEOTIDE SEQUENCE [LARGE SCALE GENOMIC DNA]</scope>
    <source>
        <strain evidence="2 3">DSM 19426</strain>
    </source>
</reference>
<feature type="transmembrane region" description="Helical" evidence="1">
    <location>
        <begin position="6"/>
        <end position="31"/>
    </location>
</feature>
<dbReference type="RefSeq" id="WP_310301952.1">
    <property type="nucleotide sequence ID" value="NZ_BAAAPS010000008.1"/>
</dbReference>
<organism evidence="2 3">
    <name type="scientific">Nocardioides marmoribigeumensis</name>
    <dbReference type="NCBI Taxonomy" id="433649"/>
    <lineage>
        <taxon>Bacteria</taxon>
        <taxon>Bacillati</taxon>
        <taxon>Actinomycetota</taxon>
        <taxon>Actinomycetes</taxon>
        <taxon>Propionibacteriales</taxon>
        <taxon>Nocardioidaceae</taxon>
        <taxon>Nocardioides</taxon>
    </lineage>
</organism>
<accession>A0ABU2BVJ2</accession>
<comment type="caution">
    <text evidence="2">The sequence shown here is derived from an EMBL/GenBank/DDBJ whole genome shotgun (WGS) entry which is preliminary data.</text>
</comment>
<proteinExistence type="predicted"/>
<keyword evidence="1" id="KW-0812">Transmembrane</keyword>
<evidence type="ECO:0000313" key="2">
    <source>
        <dbReference type="EMBL" id="MDR7362647.1"/>
    </source>
</evidence>
<protein>
    <submittedName>
        <fullName evidence="2">Uncharacterized protein</fullName>
    </submittedName>
</protein>
<evidence type="ECO:0000313" key="3">
    <source>
        <dbReference type="Proteomes" id="UP001183648"/>
    </source>
</evidence>
<sequence>MVSQRWIRWVAIGLVVLVAVGGSVIGALGLAGHDSTGSTPQAAPTALAESTLVLPQRPLGWTAVQGPAVEEARRQAEEFGTGFGARTVYAEYARGRSTLALTGILPAGGTDLRQALEDSPGGAIAHQFVNVGLGEGTPYPSGVPGVSLRCEAPRPGRQACIWADSSALVLMSWRLEGGVARAAELTRALIPVFRRPA</sequence>
<evidence type="ECO:0000256" key="1">
    <source>
        <dbReference type="SAM" id="Phobius"/>
    </source>
</evidence>
<keyword evidence="3" id="KW-1185">Reference proteome</keyword>